<dbReference type="Proteomes" id="UP000794436">
    <property type="component" value="Unassembled WGS sequence"/>
</dbReference>
<name>A0A8K1CUJ9_PYTOL</name>
<dbReference type="OrthoDB" id="159186at2759"/>
<gene>
    <name evidence="2" type="ORF">Poli38472_001960</name>
</gene>
<dbReference type="AlphaFoldDB" id="A0A8K1CUJ9"/>
<reference evidence="2" key="1">
    <citation type="submission" date="2019-03" db="EMBL/GenBank/DDBJ databases">
        <title>Long read genome sequence of the mycoparasitic Pythium oligandrum ATCC 38472 isolated from sugarbeet rhizosphere.</title>
        <authorList>
            <person name="Gaulin E."/>
        </authorList>
    </citation>
    <scope>NUCLEOTIDE SEQUENCE</scope>
    <source>
        <strain evidence="2">ATCC 38472_TT</strain>
    </source>
</reference>
<organism evidence="2 3">
    <name type="scientific">Pythium oligandrum</name>
    <name type="common">Mycoparasitic fungus</name>
    <dbReference type="NCBI Taxonomy" id="41045"/>
    <lineage>
        <taxon>Eukaryota</taxon>
        <taxon>Sar</taxon>
        <taxon>Stramenopiles</taxon>
        <taxon>Oomycota</taxon>
        <taxon>Peronosporomycetes</taxon>
        <taxon>Pythiales</taxon>
        <taxon>Pythiaceae</taxon>
        <taxon>Pythium</taxon>
    </lineage>
</organism>
<evidence type="ECO:0000313" key="3">
    <source>
        <dbReference type="Proteomes" id="UP000794436"/>
    </source>
</evidence>
<evidence type="ECO:0000256" key="1">
    <source>
        <dbReference type="SAM" id="Phobius"/>
    </source>
</evidence>
<proteinExistence type="predicted"/>
<feature type="transmembrane region" description="Helical" evidence="1">
    <location>
        <begin position="34"/>
        <end position="51"/>
    </location>
</feature>
<comment type="caution">
    <text evidence="2">The sequence shown here is derived from an EMBL/GenBank/DDBJ whole genome shotgun (WGS) entry which is preliminary data.</text>
</comment>
<evidence type="ECO:0000313" key="2">
    <source>
        <dbReference type="EMBL" id="TMW69804.1"/>
    </source>
</evidence>
<keyword evidence="1" id="KW-0812">Transmembrane</keyword>
<dbReference type="EMBL" id="SPLM01000001">
    <property type="protein sequence ID" value="TMW69804.1"/>
    <property type="molecule type" value="Genomic_DNA"/>
</dbReference>
<keyword evidence="1" id="KW-1133">Transmembrane helix</keyword>
<accession>A0A8K1CUJ9</accession>
<protein>
    <submittedName>
        <fullName evidence="2">Uncharacterized protein</fullName>
    </submittedName>
</protein>
<keyword evidence="1" id="KW-0472">Membrane</keyword>
<keyword evidence="3" id="KW-1185">Reference proteome</keyword>
<sequence length="73" mass="8795">MWFSNYRQRLQLLVIAFFTFMAFAAADEAWMPWATLVVFLTMILLVDLLFLDSSQFQYNPDYKNWVRSVDPKY</sequence>